<name>A0A197JQD0_9FUNG</name>
<dbReference type="Proteomes" id="UP000078512">
    <property type="component" value="Unassembled WGS sequence"/>
</dbReference>
<evidence type="ECO:0000256" key="5">
    <source>
        <dbReference type="SAM" id="MobiDB-lite"/>
    </source>
</evidence>
<reference evidence="6 7" key="1">
    <citation type="submission" date="2016-05" db="EMBL/GenBank/DDBJ databases">
        <title>Genome sequencing reveals origins of a unique bacterial endosymbiosis in the earliest lineages of terrestrial Fungi.</title>
        <authorList>
            <consortium name="DOE Joint Genome Institute"/>
            <person name="Uehling J."/>
            <person name="Gryganskyi A."/>
            <person name="Hameed K."/>
            <person name="Tschaplinski T."/>
            <person name="Misztal P."/>
            <person name="Wu S."/>
            <person name="Desiro A."/>
            <person name="Vande Pol N."/>
            <person name="Du Z.-Y."/>
            <person name="Zienkiewicz A."/>
            <person name="Zienkiewicz K."/>
            <person name="Morin E."/>
            <person name="Tisserant E."/>
            <person name="Splivallo R."/>
            <person name="Hainaut M."/>
            <person name="Henrissat B."/>
            <person name="Ohm R."/>
            <person name="Kuo A."/>
            <person name="Yan J."/>
            <person name="Lipzen A."/>
            <person name="Nolan M."/>
            <person name="Labutti K."/>
            <person name="Barry K."/>
            <person name="Goldstein A."/>
            <person name="Labbe J."/>
            <person name="Schadt C."/>
            <person name="Tuskan G."/>
            <person name="Grigoriev I."/>
            <person name="Martin F."/>
            <person name="Vilgalys R."/>
            <person name="Bonito G."/>
        </authorList>
    </citation>
    <scope>NUCLEOTIDE SEQUENCE [LARGE SCALE GENOMIC DNA]</scope>
    <source>
        <strain evidence="6 7">AG-77</strain>
    </source>
</reference>
<protein>
    <recommendedName>
        <fullName evidence="4">Eukaryotic translation initiation factor 3 30 kDa subunit</fullName>
    </recommendedName>
</protein>
<dbReference type="OrthoDB" id="20381at2759"/>
<organism evidence="6 7">
    <name type="scientific">Linnemannia elongata AG-77</name>
    <dbReference type="NCBI Taxonomy" id="1314771"/>
    <lineage>
        <taxon>Eukaryota</taxon>
        <taxon>Fungi</taxon>
        <taxon>Fungi incertae sedis</taxon>
        <taxon>Mucoromycota</taxon>
        <taxon>Mortierellomycotina</taxon>
        <taxon>Mortierellomycetes</taxon>
        <taxon>Mortierellales</taxon>
        <taxon>Mortierellaceae</taxon>
        <taxon>Linnemannia</taxon>
    </lineage>
</organism>
<feature type="compositionally biased region" description="Basic and acidic residues" evidence="5">
    <location>
        <begin position="101"/>
        <end position="110"/>
    </location>
</feature>
<proteinExistence type="predicted"/>
<dbReference type="Gene3D" id="1.10.246.60">
    <property type="entry name" value="Eukaryotic translation initiation factor 3 like domains"/>
    <property type="match status" value="1"/>
</dbReference>
<evidence type="ECO:0000256" key="4">
    <source>
        <dbReference type="ARBA" id="ARBA00029904"/>
    </source>
</evidence>
<keyword evidence="2 6" id="KW-0396">Initiation factor</keyword>
<feature type="compositionally biased region" description="Acidic residues" evidence="5">
    <location>
        <begin position="66"/>
        <end position="78"/>
    </location>
</feature>
<dbReference type="GO" id="GO:0003743">
    <property type="term" value="F:translation initiation factor activity"/>
    <property type="evidence" value="ECO:0007669"/>
    <property type="project" value="UniProtKB-KW"/>
</dbReference>
<feature type="compositionally biased region" description="Acidic residues" evidence="5">
    <location>
        <begin position="1"/>
        <end position="10"/>
    </location>
</feature>
<evidence type="ECO:0000256" key="3">
    <source>
        <dbReference type="ARBA" id="ARBA00022917"/>
    </source>
</evidence>
<feature type="region of interest" description="Disordered" evidence="5">
    <location>
        <begin position="233"/>
        <end position="253"/>
    </location>
</feature>
<dbReference type="AlphaFoldDB" id="A0A197JQD0"/>
<keyword evidence="7" id="KW-1185">Reference proteome</keyword>
<evidence type="ECO:0000313" key="6">
    <source>
        <dbReference type="EMBL" id="OAQ26539.1"/>
    </source>
</evidence>
<evidence type="ECO:0000256" key="1">
    <source>
        <dbReference type="ARBA" id="ARBA00022490"/>
    </source>
</evidence>
<dbReference type="PANTHER" id="PTHR21681">
    <property type="entry name" value="EUKARYOTIC TRANSLATION INITIATION FACTOR 3 SUBUNIT J"/>
    <property type="match status" value="1"/>
</dbReference>
<keyword evidence="1" id="KW-0963">Cytoplasm</keyword>
<dbReference type="PANTHER" id="PTHR21681:SF0">
    <property type="entry name" value="EUKARYOTIC TRANSLATION INITIATION FACTOR 3 SUBUNIT J"/>
    <property type="match status" value="1"/>
</dbReference>
<dbReference type="STRING" id="1314771.A0A197JQD0"/>
<dbReference type="EMBL" id="KV442066">
    <property type="protein sequence ID" value="OAQ26539.1"/>
    <property type="molecule type" value="Genomic_DNA"/>
</dbReference>
<dbReference type="GO" id="GO:0005852">
    <property type="term" value="C:eukaryotic translation initiation factor 3 complex"/>
    <property type="evidence" value="ECO:0007669"/>
    <property type="project" value="InterPro"/>
</dbReference>
<dbReference type="InterPro" id="IPR023194">
    <property type="entry name" value="eIF3-like_dom_sf"/>
</dbReference>
<gene>
    <name evidence="6" type="ORF">K457DRAFT_34549</name>
</gene>
<evidence type="ECO:0000256" key="2">
    <source>
        <dbReference type="ARBA" id="ARBA00022540"/>
    </source>
</evidence>
<accession>A0A197JQD0</accession>
<keyword evidence="3" id="KW-0648">Protein biosynthesis</keyword>
<sequence length="276" mass="30684">MSDWENDDVIEAPVIPAKKQWEDEDADSDDIKESHQEQSSTQYASLKDHIGSGALPEQRHDKAAAEDWDASSESESEEEAKPAPAPKPKVTLAEKIAQRNAEAERKKEAAAAKAALVPERETEEEKFERRQREKNAIIESDIANAADLFSGVKVTDGVVTAASELETMKPRTKDQFNEFTTQLVALIQKHEKQGLYVSFLEGLFRELAQGTRDVDVRKFASTLTTLANEKQKAAKDALKSKKKGSSKPSLTATKVAATTVDTRDYSNDYDEFDDFM</sequence>
<feature type="region of interest" description="Disordered" evidence="5">
    <location>
        <begin position="1"/>
        <end position="128"/>
    </location>
</feature>
<dbReference type="InterPro" id="IPR013906">
    <property type="entry name" value="eIF3j"/>
</dbReference>
<dbReference type="Pfam" id="PF08597">
    <property type="entry name" value="eIF3_subunit"/>
    <property type="match status" value="1"/>
</dbReference>
<evidence type="ECO:0000313" key="7">
    <source>
        <dbReference type="Proteomes" id="UP000078512"/>
    </source>
</evidence>